<protein>
    <submittedName>
        <fullName evidence="2">Uncharacterized protein</fullName>
    </submittedName>
</protein>
<keyword evidence="1" id="KW-1185">Reference proteome</keyword>
<name>A0A183BXW2_GLOPA</name>
<evidence type="ECO:0000313" key="1">
    <source>
        <dbReference type="Proteomes" id="UP000050741"/>
    </source>
</evidence>
<dbReference type="AlphaFoldDB" id="A0A183BXW2"/>
<proteinExistence type="predicted"/>
<dbReference type="Proteomes" id="UP000050741">
    <property type="component" value="Unassembled WGS sequence"/>
</dbReference>
<evidence type="ECO:0000313" key="2">
    <source>
        <dbReference type="WBParaSite" id="GPLIN_000545200"/>
    </source>
</evidence>
<dbReference type="WBParaSite" id="GPLIN_000545200">
    <property type="protein sequence ID" value="GPLIN_000545200"/>
    <property type="gene ID" value="GPLIN_000545200"/>
</dbReference>
<accession>A0A183BXW2</accession>
<reference evidence="1" key="1">
    <citation type="submission" date="2014-05" db="EMBL/GenBank/DDBJ databases">
        <title>The genome and life-stage specific transcriptomes of Globodera pallida elucidate key aspects of plant parasitism by a cyst nematode.</title>
        <authorList>
            <person name="Cotton J.A."/>
            <person name="Lilley C.J."/>
            <person name="Jones L.M."/>
            <person name="Kikuchi T."/>
            <person name="Reid A.J."/>
            <person name="Thorpe P."/>
            <person name="Tsai I.J."/>
            <person name="Beasley H."/>
            <person name="Blok V."/>
            <person name="Cock P.J.A."/>
            <person name="Van den Akker S.E."/>
            <person name="Holroyd N."/>
            <person name="Hunt M."/>
            <person name="Mantelin S."/>
            <person name="Naghra H."/>
            <person name="Pain A."/>
            <person name="Palomares-Rius J.E."/>
            <person name="Zarowiecki M."/>
            <person name="Berriman M."/>
            <person name="Jones J.T."/>
            <person name="Urwin P.E."/>
        </authorList>
    </citation>
    <scope>NUCLEOTIDE SEQUENCE [LARGE SCALE GENOMIC DNA]</scope>
    <source>
        <strain evidence="1">Lindley</strain>
    </source>
</reference>
<organism evidence="1 2">
    <name type="scientific">Globodera pallida</name>
    <name type="common">Potato cyst nematode worm</name>
    <name type="synonym">Heterodera pallida</name>
    <dbReference type="NCBI Taxonomy" id="36090"/>
    <lineage>
        <taxon>Eukaryota</taxon>
        <taxon>Metazoa</taxon>
        <taxon>Ecdysozoa</taxon>
        <taxon>Nematoda</taxon>
        <taxon>Chromadorea</taxon>
        <taxon>Rhabditida</taxon>
        <taxon>Tylenchina</taxon>
        <taxon>Tylenchomorpha</taxon>
        <taxon>Tylenchoidea</taxon>
        <taxon>Heteroderidae</taxon>
        <taxon>Heteroderinae</taxon>
        <taxon>Globodera</taxon>
    </lineage>
</organism>
<sequence length="126" mass="15143">MNAFIMKEEKFRFDFDNVQLFKLAIAHFTGKSITYYKKYDEKSFWTSLDAICIIHLSNFMVNLLNGILNSPKLNTYFVHTDAIRINWNPYKKEMFKLIQVLKENCIKNVTKCTKFLYQREKIYFLA</sequence>
<reference evidence="2" key="2">
    <citation type="submission" date="2016-06" db="UniProtKB">
        <authorList>
            <consortium name="WormBaseParasite"/>
        </authorList>
    </citation>
    <scope>IDENTIFICATION</scope>
</reference>